<evidence type="ECO:0000256" key="2">
    <source>
        <dbReference type="ARBA" id="ARBA00022552"/>
    </source>
</evidence>
<keyword evidence="12" id="KW-1185">Reference proteome</keyword>
<comment type="catalytic activity">
    <reaction evidence="5">
        <text>uridine(32) in tRNA = pseudouridine(32) in tRNA</text>
        <dbReference type="Rhea" id="RHEA:42544"/>
        <dbReference type="Rhea" id="RHEA-COMP:10107"/>
        <dbReference type="Rhea" id="RHEA-COMP:10108"/>
        <dbReference type="ChEBI" id="CHEBI:65314"/>
        <dbReference type="ChEBI" id="CHEBI:65315"/>
        <dbReference type="EC" id="5.4.99.28"/>
    </reaction>
</comment>
<dbReference type="eggNOG" id="COG0564">
    <property type="taxonomic scope" value="Bacteria"/>
</dbReference>
<dbReference type="Gene3D" id="3.30.2350.10">
    <property type="entry name" value="Pseudouridine synthase"/>
    <property type="match status" value="1"/>
</dbReference>
<evidence type="ECO:0000313" key="11">
    <source>
        <dbReference type="EMBL" id="GAK45895.1"/>
    </source>
</evidence>
<evidence type="ECO:0000256" key="9">
    <source>
        <dbReference type="RuleBase" id="RU362028"/>
    </source>
</evidence>
<comment type="caution">
    <text evidence="11">The sequence shown here is derived from an EMBL/GenBank/DDBJ whole genome shotgun (WGS) entry which is preliminary data.</text>
</comment>
<dbReference type="GO" id="GO:0160151">
    <property type="term" value="F:tRNA pseudouridine(32) synthase activity"/>
    <property type="evidence" value="ECO:0007669"/>
    <property type="project" value="UniProtKB-EC"/>
</dbReference>
<dbReference type="InterPro" id="IPR006224">
    <property type="entry name" value="PsdUridine_synth_RluA-like_CS"/>
</dbReference>
<reference evidence="11 12" key="1">
    <citation type="submission" date="2014-07" db="EMBL/GenBank/DDBJ databases">
        <title>Tepidicaulis marinum gen. nov., sp. nov., a novel marine bacterium denitrifying nitrate to nitrous oxide strictly under microaerobic conditions.</title>
        <authorList>
            <person name="Takeuchi M."/>
            <person name="Yamagishi T."/>
            <person name="Kamagata Y."/>
            <person name="Oshima K."/>
            <person name="Hattori M."/>
            <person name="Katayama T."/>
            <person name="Hanada S."/>
            <person name="Tamaki H."/>
            <person name="Marumo K."/>
            <person name="Maeda H."/>
            <person name="Nedachi M."/>
            <person name="Iwasaki W."/>
            <person name="Suwa Y."/>
            <person name="Sakata S."/>
        </authorList>
    </citation>
    <scope>NUCLEOTIDE SEQUENCE [LARGE SCALE GENOMIC DNA]</scope>
    <source>
        <strain evidence="11 12">MA2</strain>
    </source>
</reference>
<dbReference type="GO" id="GO:0000455">
    <property type="term" value="P:enzyme-directed rRNA pseudouridine synthesis"/>
    <property type="evidence" value="ECO:0007669"/>
    <property type="project" value="TreeGrafter"/>
</dbReference>
<dbReference type="GO" id="GO:0008033">
    <property type="term" value="P:tRNA processing"/>
    <property type="evidence" value="ECO:0007669"/>
    <property type="project" value="UniProtKB-KW"/>
</dbReference>
<protein>
    <recommendedName>
        <fullName evidence="9">Pseudouridine synthase</fullName>
        <ecNumber evidence="9">5.4.99.-</ecNumber>
    </recommendedName>
</protein>
<name>A0A081BCX7_9HYPH</name>
<dbReference type="PROSITE" id="PS01129">
    <property type="entry name" value="PSI_RLU"/>
    <property type="match status" value="1"/>
</dbReference>
<dbReference type="EC" id="5.4.99.-" evidence="9"/>
<dbReference type="InterPro" id="IPR020103">
    <property type="entry name" value="PsdUridine_synth_cat_dom_sf"/>
</dbReference>
<feature type="domain" description="Pseudouridine synthase RsuA/RluA-like" evidence="10">
    <location>
        <begin position="26"/>
        <end position="172"/>
    </location>
</feature>
<evidence type="ECO:0000256" key="3">
    <source>
        <dbReference type="ARBA" id="ARBA00022694"/>
    </source>
</evidence>
<evidence type="ECO:0000259" key="10">
    <source>
        <dbReference type="Pfam" id="PF00849"/>
    </source>
</evidence>
<accession>A0A081BCX7</accession>
<gene>
    <name evidence="11" type="ORF">M2A_2394</name>
</gene>
<keyword evidence="4 9" id="KW-0413">Isomerase</keyword>
<dbReference type="InterPro" id="IPR006145">
    <property type="entry name" value="PsdUridine_synth_RsuA/RluA"/>
</dbReference>
<proteinExistence type="inferred from homology"/>
<evidence type="ECO:0000256" key="7">
    <source>
        <dbReference type="ARBA" id="ARBA00037305"/>
    </source>
</evidence>
<comment type="catalytic activity">
    <reaction evidence="6">
        <text>uridine(746) in 23S rRNA = pseudouridine(746) in 23S rRNA</text>
        <dbReference type="Rhea" id="RHEA:42548"/>
        <dbReference type="Rhea" id="RHEA-COMP:10109"/>
        <dbReference type="Rhea" id="RHEA-COMP:10110"/>
        <dbReference type="ChEBI" id="CHEBI:65314"/>
        <dbReference type="ChEBI" id="CHEBI:65315"/>
        <dbReference type="EC" id="5.4.99.29"/>
    </reaction>
</comment>
<dbReference type="EMBL" id="BBIO01000013">
    <property type="protein sequence ID" value="GAK45895.1"/>
    <property type="molecule type" value="Genomic_DNA"/>
</dbReference>
<dbReference type="Pfam" id="PF00849">
    <property type="entry name" value="PseudoU_synth_2"/>
    <property type="match status" value="1"/>
</dbReference>
<comment type="catalytic activity">
    <reaction evidence="9">
        <text>a uridine in RNA = a pseudouridine in RNA</text>
        <dbReference type="Rhea" id="RHEA:48348"/>
        <dbReference type="Rhea" id="RHEA-COMP:12068"/>
        <dbReference type="Rhea" id="RHEA-COMP:12069"/>
        <dbReference type="ChEBI" id="CHEBI:65314"/>
        <dbReference type="ChEBI" id="CHEBI:65315"/>
    </reaction>
</comment>
<dbReference type="NCBIfam" id="TIGR00005">
    <property type="entry name" value="rluA_subfam"/>
    <property type="match status" value="1"/>
</dbReference>
<dbReference type="InterPro" id="IPR050188">
    <property type="entry name" value="RluA_PseudoU_synthase"/>
</dbReference>
<keyword evidence="3" id="KW-0819">tRNA processing</keyword>
<dbReference type="GO" id="GO:0160142">
    <property type="term" value="F:23S rRNA pseudouridine(746) synthase activity"/>
    <property type="evidence" value="ECO:0007669"/>
    <property type="project" value="UniProtKB-EC"/>
</dbReference>
<sequence length="222" mass="25307">MNNDERPFIYTPPDEPYLTVLHQDEDILVLDKPSGLLSVPGRPLEHRDCLASRAQERFPSATVVHRLDLDTSGVIVMALHRKAHRHLGLQFERRKTKKSYVARVWGQVEGDDGRVDLPLTIDWPNRPKHIVDHETGRPSQTDWQVIEREAQATRMRLTPITGRSHQLRVHMLALGHPIIGDPLYAPDEAFHAAPRLQLHAESLTLHHPKDGELVTFTVPCPF</sequence>
<evidence type="ECO:0000256" key="1">
    <source>
        <dbReference type="ARBA" id="ARBA00010876"/>
    </source>
</evidence>
<dbReference type="PANTHER" id="PTHR21600">
    <property type="entry name" value="MITOCHONDRIAL RNA PSEUDOURIDINE SYNTHASE"/>
    <property type="match status" value="1"/>
</dbReference>
<feature type="active site" evidence="8">
    <location>
        <position position="68"/>
    </location>
</feature>
<dbReference type="CDD" id="cd02869">
    <property type="entry name" value="PseudoU_synth_RluA_like"/>
    <property type="match status" value="1"/>
</dbReference>
<dbReference type="RefSeq" id="WP_045447768.1">
    <property type="nucleotide sequence ID" value="NZ_BBIO01000013.1"/>
</dbReference>
<evidence type="ECO:0000313" key="12">
    <source>
        <dbReference type="Proteomes" id="UP000028702"/>
    </source>
</evidence>
<dbReference type="Proteomes" id="UP000028702">
    <property type="component" value="Unassembled WGS sequence"/>
</dbReference>
<keyword evidence="2" id="KW-0698">rRNA processing</keyword>
<dbReference type="GO" id="GO:0003723">
    <property type="term" value="F:RNA binding"/>
    <property type="evidence" value="ECO:0007669"/>
    <property type="project" value="InterPro"/>
</dbReference>
<dbReference type="AlphaFoldDB" id="A0A081BCX7"/>
<evidence type="ECO:0000256" key="8">
    <source>
        <dbReference type="PIRSR" id="PIRSR606225-1"/>
    </source>
</evidence>
<evidence type="ECO:0000256" key="4">
    <source>
        <dbReference type="ARBA" id="ARBA00023235"/>
    </source>
</evidence>
<dbReference type="SUPFAM" id="SSF55120">
    <property type="entry name" value="Pseudouridine synthase"/>
    <property type="match status" value="1"/>
</dbReference>
<dbReference type="PANTHER" id="PTHR21600:SF91">
    <property type="entry name" value="DUAL-SPECIFICITY RNA PSEUDOURIDINE SYNTHASE RLUA"/>
    <property type="match status" value="1"/>
</dbReference>
<comment type="similarity">
    <text evidence="1 9">Belongs to the pseudouridine synthase RluA family.</text>
</comment>
<dbReference type="STRING" id="1333998.M2A_2394"/>
<comment type="function">
    <text evidence="7">Dual specificity enzyme that catalyzes the synthesis of pseudouridine from uracil-746 in 23S ribosomal RNA and from uracil-32 in the anticodon stem and loop of transfer RNAs.</text>
</comment>
<evidence type="ECO:0000256" key="6">
    <source>
        <dbReference type="ARBA" id="ARBA00036916"/>
    </source>
</evidence>
<evidence type="ECO:0000256" key="5">
    <source>
        <dbReference type="ARBA" id="ARBA00036184"/>
    </source>
</evidence>
<comment type="function">
    <text evidence="9">Responsible for synthesis of pseudouridine from uracil.</text>
</comment>
<organism evidence="11 12">
    <name type="scientific">Tepidicaulis marinus</name>
    <dbReference type="NCBI Taxonomy" id="1333998"/>
    <lineage>
        <taxon>Bacteria</taxon>
        <taxon>Pseudomonadati</taxon>
        <taxon>Pseudomonadota</taxon>
        <taxon>Alphaproteobacteria</taxon>
        <taxon>Hyphomicrobiales</taxon>
        <taxon>Parvibaculaceae</taxon>
        <taxon>Tepidicaulis</taxon>
    </lineage>
</organism>
<dbReference type="InterPro" id="IPR006225">
    <property type="entry name" value="PsdUridine_synth_RluC/D"/>
</dbReference>